<name>A0A5N3QTU5_9VIBR</name>
<protein>
    <submittedName>
        <fullName evidence="1">DUF2867 domain-containing protein</fullName>
    </submittedName>
</protein>
<dbReference type="AlphaFoldDB" id="A0A5N3QTU5"/>
<organism evidence="1 2">
    <name type="scientific">Vibrio fortis</name>
    <dbReference type="NCBI Taxonomy" id="212667"/>
    <lineage>
        <taxon>Bacteria</taxon>
        <taxon>Pseudomonadati</taxon>
        <taxon>Pseudomonadota</taxon>
        <taxon>Gammaproteobacteria</taxon>
        <taxon>Vibrionales</taxon>
        <taxon>Vibrionaceae</taxon>
        <taxon>Vibrio</taxon>
    </lineage>
</organism>
<dbReference type="InterPro" id="IPR021295">
    <property type="entry name" value="DUF2867"/>
</dbReference>
<sequence>MEIPQNSELFNYAKGSYFADSFSCEVLNKGQTALDVYLEIAKQTPAWISLLMAMRNRIVSMFGLKHLGRLQDATMDIEPDHLKIGDRLGIFTLVSNTDNEIVLEDSDKHLDVRVSFLLDPQREKVTVHATTVVHVHNWWGKAYMFFVAPVHKIIVPSSLKTLVQV</sequence>
<gene>
    <name evidence="1" type="ORF">F2P58_24110</name>
</gene>
<dbReference type="RefSeq" id="WP_150873287.1">
    <property type="nucleotide sequence ID" value="NZ_VWSE01000010.1"/>
</dbReference>
<evidence type="ECO:0000313" key="1">
    <source>
        <dbReference type="EMBL" id="KAB0285589.1"/>
    </source>
</evidence>
<comment type="caution">
    <text evidence="1">The sequence shown here is derived from an EMBL/GenBank/DDBJ whole genome shotgun (WGS) entry which is preliminary data.</text>
</comment>
<reference evidence="1 2" key="1">
    <citation type="submission" date="2019-09" db="EMBL/GenBank/DDBJ databases">
        <title>Whole genome sequence of Vibrio fortis.</title>
        <authorList>
            <person name="Das S.K."/>
        </authorList>
    </citation>
    <scope>NUCLEOTIDE SEQUENCE [LARGE SCALE GENOMIC DNA]</scope>
    <source>
        <strain evidence="1 2">AN60</strain>
    </source>
</reference>
<dbReference type="Pfam" id="PF11066">
    <property type="entry name" value="DUF2867"/>
    <property type="match status" value="1"/>
</dbReference>
<accession>A0A5N3QTU5</accession>
<proteinExistence type="predicted"/>
<evidence type="ECO:0000313" key="2">
    <source>
        <dbReference type="Proteomes" id="UP000326789"/>
    </source>
</evidence>
<dbReference type="EMBL" id="VWSE01000010">
    <property type="protein sequence ID" value="KAB0285589.1"/>
    <property type="molecule type" value="Genomic_DNA"/>
</dbReference>
<dbReference type="Proteomes" id="UP000326789">
    <property type="component" value="Unassembled WGS sequence"/>
</dbReference>